<accession>A0AAN6RJK1</accession>
<dbReference type="SUPFAM" id="SSF51905">
    <property type="entry name" value="FAD/NAD(P)-binding domain"/>
    <property type="match status" value="2"/>
</dbReference>
<evidence type="ECO:0000256" key="5">
    <source>
        <dbReference type="ARBA" id="ARBA00023002"/>
    </source>
</evidence>
<keyword evidence="2" id="KW-0285">Flavoprotein</keyword>
<protein>
    <recommendedName>
        <fullName evidence="9">FAD/NAD(P)-binding domain-containing protein</fullName>
    </recommendedName>
</protein>
<dbReference type="Pfam" id="PF00743">
    <property type="entry name" value="FMO-like"/>
    <property type="match status" value="1"/>
</dbReference>
<evidence type="ECO:0000313" key="7">
    <source>
        <dbReference type="EMBL" id="KAK3214778.1"/>
    </source>
</evidence>
<gene>
    <name evidence="7" type="ORF">GRF29_19g1266003</name>
</gene>
<evidence type="ECO:0000256" key="2">
    <source>
        <dbReference type="ARBA" id="ARBA00022630"/>
    </source>
</evidence>
<dbReference type="EMBL" id="WVTA01000003">
    <property type="protein sequence ID" value="KAK3214778.1"/>
    <property type="molecule type" value="Genomic_DNA"/>
</dbReference>
<dbReference type="GO" id="GO:0004499">
    <property type="term" value="F:N,N-dimethylaniline monooxygenase activity"/>
    <property type="evidence" value="ECO:0007669"/>
    <property type="project" value="InterPro"/>
</dbReference>
<dbReference type="InterPro" id="IPR050346">
    <property type="entry name" value="FMO-like"/>
</dbReference>
<proteinExistence type="inferred from homology"/>
<dbReference type="PANTHER" id="PTHR23023">
    <property type="entry name" value="DIMETHYLANILINE MONOOXYGENASE"/>
    <property type="match status" value="1"/>
</dbReference>
<dbReference type="PRINTS" id="PR00368">
    <property type="entry name" value="FADPNR"/>
</dbReference>
<feature type="region of interest" description="Disordered" evidence="6">
    <location>
        <begin position="396"/>
        <end position="441"/>
    </location>
</feature>
<organism evidence="7 8">
    <name type="scientific">Pseudopithomyces chartarum</name>
    <dbReference type="NCBI Taxonomy" id="1892770"/>
    <lineage>
        <taxon>Eukaryota</taxon>
        <taxon>Fungi</taxon>
        <taxon>Dikarya</taxon>
        <taxon>Ascomycota</taxon>
        <taxon>Pezizomycotina</taxon>
        <taxon>Dothideomycetes</taxon>
        <taxon>Pleosporomycetidae</taxon>
        <taxon>Pleosporales</taxon>
        <taxon>Massarineae</taxon>
        <taxon>Didymosphaeriaceae</taxon>
        <taxon>Pseudopithomyces</taxon>
    </lineage>
</organism>
<sequence>MTSTKTSSNKRVIVIGAGPCGLPALKEMLAGGHDVTLYERSPTVGGVFASKAMYHDLHLTLSNWAMAYSDFPNNGPQCYPSGAEYLQYLKDYATHFDLERHIEYNIEVHSASLDNNNKWILEVQKDGKPRIEHADALIVATGAHQVPKGLPSQLSSFKGKVVHSSDYTEPFREEVRQKKLRVLLIGGGESGADVSADLGDLTPNTTVWLRRPNCFGPRYLTKHAEMPQVRGSKTERYAVNMFLESATTNRMSAAQNVFFYGFWRRLLWALPILNRQLSRACLDSTASAWLMNDQATYVTKNQRMCEAWEDGKIEVLVTPRVSAEGETVEFTMPDGSVQRRDFDVVVLCTGYTTTYPWLKIKDFNTDPRSWYLHCFPEKLGHCLFFSGYARPHQGGIPPWPKSNPATSASSSPTPATFPLTTPNEPTATDSPSENTTPSAPT</sequence>
<comment type="caution">
    <text evidence="7">The sequence shown here is derived from an EMBL/GenBank/DDBJ whole genome shotgun (WGS) entry which is preliminary data.</text>
</comment>
<keyword evidence="3" id="KW-0274">FAD</keyword>
<dbReference type="GO" id="GO:0050661">
    <property type="term" value="F:NADP binding"/>
    <property type="evidence" value="ECO:0007669"/>
    <property type="project" value="InterPro"/>
</dbReference>
<dbReference type="InterPro" id="IPR020946">
    <property type="entry name" value="Flavin_mOase-like"/>
</dbReference>
<evidence type="ECO:0000256" key="4">
    <source>
        <dbReference type="ARBA" id="ARBA00022857"/>
    </source>
</evidence>
<dbReference type="InterPro" id="IPR000960">
    <property type="entry name" value="Flavin_mOase"/>
</dbReference>
<keyword evidence="8" id="KW-1185">Reference proteome</keyword>
<dbReference type="Proteomes" id="UP001280581">
    <property type="component" value="Unassembled WGS sequence"/>
</dbReference>
<dbReference type="InterPro" id="IPR036188">
    <property type="entry name" value="FAD/NAD-bd_sf"/>
</dbReference>
<evidence type="ECO:0000256" key="3">
    <source>
        <dbReference type="ARBA" id="ARBA00022827"/>
    </source>
</evidence>
<dbReference type="GO" id="GO:0050660">
    <property type="term" value="F:flavin adenine dinucleotide binding"/>
    <property type="evidence" value="ECO:0007669"/>
    <property type="project" value="InterPro"/>
</dbReference>
<evidence type="ECO:0008006" key="9">
    <source>
        <dbReference type="Google" id="ProtNLM"/>
    </source>
</evidence>
<feature type="compositionally biased region" description="Polar residues" evidence="6">
    <location>
        <begin position="423"/>
        <end position="441"/>
    </location>
</feature>
<dbReference type="Gene3D" id="3.50.50.60">
    <property type="entry name" value="FAD/NAD(P)-binding domain"/>
    <property type="match status" value="1"/>
</dbReference>
<comment type="similarity">
    <text evidence="1">Belongs to the FMO family.</text>
</comment>
<evidence type="ECO:0000256" key="6">
    <source>
        <dbReference type="SAM" id="MobiDB-lite"/>
    </source>
</evidence>
<feature type="compositionally biased region" description="Low complexity" evidence="6">
    <location>
        <begin position="402"/>
        <end position="422"/>
    </location>
</feature>
<dbReference type="AlphaFoldDB" id="A0AAN6RJK1"/>
<name>A0AAN6RJK1_9PLEO</name>
<keyword evidence="4" id="KW-0521">NADP</keyword>
<reference evidence="7 8" key="1">
    <citation type="submission" date="2021-02" db="EMBL/GenBank/DDBJ databases">
        <title>Genome assembly of Pseudopithomyces chartarum.</title>
        <authorList>
            <person name="Jauregui R."/>
            <person name="Singh J."/>
            <person name="Voisey C."/>
        </authorList>
    </citation>
    <scope>NUCLEOTIDE SEQUENCE [LARGE SCALE GENOMIC DNA]</scope>
    <source>
        <strain evidence="7 8">AGR01</strain>
    </source>
</reference>
<dbReference type="PIRSF" id="PIRSF000332">
    <property type="entry name" value="FMO"/>
    <property type="match status" value="1"/>
</dbReference>
<evidence type="ECO:0000256" key="1">
    <source>
        <dbReference type="ARBA" id="ARBA00009183"/>
    </source>
</evidence>
<evidence type="ECO:0000313" key="8">
    <source>
        <dbReference type="Proteomes" id="UP001280581"/>
    </source>
</evidence>
<keyword evidence="5" id="KW-0560">Oxidoreductase</keyword>